<keyword evidence="7" id="KW-1185">Reference proteome</keyword>
<dbReference type="OrthoDB" id="6612291at2759"/>
<dbReference type="InterPro" id="IPR005828">
    <property type="entry name" value="MFS_sugar_transport-like"/>
</dbReference>
<evidence type="ECO:0000256" key="3">
    <source>
        <dbReference type="ARBA" id="ARBA00022989"/>
    </source>
</evidence>
<organism evidence="6 7">
    <name type="scientific">Parascedosporium putredinis</name>
    <dbReference type="NCBI Taxonomy" id="1442378"/>
    <lineage>
        <taxon>Eukaryota</taxon>
        <taxon>Fungi</taxon>
        <taxon>Dikarya</taxon>
        <taxon>Ascomycota</taxon>
        <taxon>Pezizomycotina</taxon>
        <taxon>Sordariomycetes</taxon>
        <taxon>Hypocreomycetidae</taxon>
        <taxon>Microascales</taxon>
        <taxon>Microascaceae</taxon>
        <taxon>Parascedosporium</taxon>
    </lineage>
</organism>
<dbReference type="GO" id="GO:0005351">
    <property type="term" value="F:carbohydrate:proton symporter activity"/>
    <property type="evidence" value="ECO:0007669"/>
    <property type="project" value="TreeGrafter"/>
</dbReference>
<keyword evidence="3 5" id="KW-1133">Transmembrane helix</keyword>
<protein>
    <submittedName>
        <fullName evidence="6">Uncharacterized protein</fullName>
    </submittedName>
</protein>
<feature type="transmembrane region" description="Helical" evidence="5">
    <location>
        <begin position="27"/>
        <end position="54"/>
    </location>
</feature>
<feature type="transmembrane region" description="Helical" evidence="5">
    <location>
        <begin position="273"/>
        <end position="294"/>
    </location>
</feature>
<proteinExistence type="predicted"/>
<keyword evidence="4 5" id="KW-0472">Membrane</keyword>
<feature type="transmembrane region" description="Helical" evidence="5">
    <location>
        <begin position="301"/>
        <end position="326"/>
    </location>
</feature>
<evidence type="ECO:0000256" key="5">
    <source>
        <dbReference type="SAM" id="Phobius"/>
    </source>
</evidence>
<accession>A0A9P1GYI5</accession>
<feature type="transmembrane region" description="Helical" evidence="5">
    <location>
        <begin position="108"/>
        <end position="129"/>
    </location>
</feature>
<dbReference type="SUPFAM" id="SSF103473">
    <property type="entry name" value="MFS general substrate transporter"/>
    <property type="match status" value="1"/>
</dbReference>
<evidence type="ECO:0000313" key="6">
    <source>
        <dbReference type="EMBL" id="CAI4213190.1"/>
    </source>
</evidence>
<reference evidence="6" key="1">
    <citation type="submission" date="2022-11" db="EMBL/GenBank/DDBJ databases">
        <authorList>
            <person name="Scott C."/>
            <person name="Bruce N."/>
        </authorList>
    </citation>
    <scope>NUCLEOTIDE SEQUENCE</scope>
</reference>
<comment type="caution">
    <text evidence="6">The sequence shown here is derived from an EMBL/GenBank/DDBJ whole genome shotgun (WGS) entry which is preliminary data.</text>
</comment>
<dbReference type="Gene3D" id="1.20.1250.20">
    <property type="entry name" value="MFS general substrate transporter like domains"/>
    <property type="match status" value="2"/>
</dbReference>
<dbReference type="Pfam" id="PF00083">
    <property type="entry name" value="Sugar_tr"/>
    <property type="match status" value="2"/>
</dbReference>
<evidence type="ECO:0000256" key="2">
    <source>
        <dbReference type="ARBA" id="ARBA00022692"/>
    </source>
</evidence>
<dbReference type="PANTHER" id="PTHR48022:SF15">
    <property type="entry name" value="ALPHA-GLUCOSIDE TRANSPORTER, PUTATIVE (AFU_ORTHOLOGUE AFUA_5G00500)-RELATED"/>
    <property type="match status" value="1"/>
</dbReference>
<keyword evidence="2 5" id="KW-0812">Transmembrane</keyword>
<dbReference type="InterPro" id="IPR050360">
    <property type="entry name" value="MFS_Sugar_Transporters"/>
</dbReference>
<sequence length="409" mass="44502">MAGDHGLDWGGVHHEKRWTILRTQKRFFFWALYTSIGSMMLGFDFGIAGTATAYPAFQQAMGIPWPSQPSGYLIPAKIQSAWSGVSTVGDAIGILISGQLMDRIGRKWTTLIGAVFTCAGIGVQLRGFYLCLTNGSIVLGQFILSLVAYAAEQIDGKWSYQTLVVLQFVFAKALSCLERVHGRKDRALLSAEMARLAEVIRASEELAVAARAHGPLFLQIFRGINLKRTLIAILPIIAQQLIGAAFVLGYITYFLSQQRMRFPLIETAGRRPLLLTGMVALTIIELIMGTMGAIHHKAAIWVILVCIFLWAVFYQFSVGAVGFALGSEISSPPLRATTISFLGLTQCIVGWLIGFISPYLINPDAGNLGAKIGFIFAGMGFPCAFSSGSSSPRPWGSPTKIWITSSNPR</sequence>
<dbReference type="PANTHER" id="PTHR48022">
    <property type="entry name" value="PLASTIDIC GLUCOSE TRANSPORTER 4"/>
    <property type="match status" value="1"/>
</dbReference>
<feature type="transmembrane region" description="Helical" evidence="5">
    <location>
        <begin position="338"/>
        <end position="361"/>
    </location>
</feature>
<evidence type="ECO:0000256" key="4">
    <source>
        <dbReference type="ARBA" id="ARBA00023136"/>
    </source>
</evidence>
<dbReference type="AlphaFoldDB" id="A0A9P1GYI5"/>
<gene>
    <name evidence="6" type="ORF">PPNO1_LOCUS2940</name>
</gene>
<dbReference type="Proteomes" id="UP000838763">
    <property type="component" value="Unassembled WGS sequence"/>
</dbReference>
<dbReference type="InterPro" id="IPR036259">
    <property type="entry name" value="MFS_trans_sf"/>
</dbReference>
<name>A0A9P1GYI5_9PEZI</name>
<dbReference type="EMBL" id="CALLCH030000007">
    <property type="protein sequence ID" value="CAI4213190.1"/>
    <property type="molecule type" value="Genomic_DNA"/>
</dbReference>
<evidence type="ECO:0000256" key="1">
    <source>
        <dbReference type="ARBA" id="ARBA00004141"/>
    </source>
</evidence>
<feature type="transmembrane region" description="Helical" evidence="5">
    <location>
        <begin position="368"/>
        <end position="388"/>
    </location>
</feature>
<feature type="transmembrane region" description="Helical" evidence="5">
    <location>
        <begin position="230"/>
        <end position="253"/>
    </location>
</feature>
<dbReference type="GO" id="GO:0016020">
    <property type="term" value="C:membrane"/>
    <property type="evidence" value="ECO:0007669"/>
    <property type="project" value="UniProtKB-SubCell"/>
</dbReference>
<evidence type="ECO:0000313" key="7">
    <source>
        <dbReference type="Proteomes" id="UP000838763"/>
    </source>
</evidence>
<comment type="subcellular location">
    <subcellularLocation>
        <location evidence="1">Membrane</location>
        <topology evidence="1">Multi-pass membrane protein</topology>
    </subcellularLocation>
</comment>